<comment type="caution">
    <text evidence="1">The sequence shown here is derived from an EMBL/GenBank/DDBJ whole genome shotgun (WGS) entry which is preliminary data.</text>
</comment>
<gene>
    <name evidence="1" type="ORF">S01H4_56148</name>
</gene>
<name>X1CT63_9ZZZZ</name>
<sequence>LVIKLPGLKKDYKRFNPANLPQVTCGRFFWCI</sequence>
<reference evidence="1" key="1">
    <citation type="journal article" date="2014" name="Front. Microbiol.">
        <title>High frequency of phylogenetically diverse reductive dehalogenase-homologous genes in deep subseafloor sedimentary metagenomes.</title>
        <authorList>
            <person name="Kawai M."/>
            <person name="Futagami T."/>
            <person name="Toyoda A."/>
            <person name="Takaki Y."/>
            <person name="Nishi S."/>
            <person name="Hori S."/>
            <person name="Arai W."/>
            <person name="Tsubouchi T."/>
            <person name="Morono Y."/>
            <person name="Uchiyama I."/>
            <person name="Ito T."/>
            <person name="Fujiyama A."/>
            <person name="Inagaki F."/>
            <person name="Takami H."/>
        </authorList>
    </citation>
    <scope>NUCLEOTIDE SEQUENCE</scope>
    <source>
        <strain evidence="1">Expedition CK06-06</strain>
    </source>
</reference>
<feature type="non-terminal residue" evidence="1">
    <location>
        <position position="1"/>
    </location>
</feature>
<protein>
    <submittedName>
        <fullName evidence="1">Uncharacterized protein</fullName>
    </submittedName>
</protein>
<dbReference type="EMBL" id="BART01032503">
    <property type="protein sequence ID" value="GAH11651.1"/>
    <property type="molecule type" value="Genomic_DNA"/>
</dbReference>
<accession>X1CT63</accession>
<evidence type="ECO:0000313" key="1">
    <source>
        <dbReference type="EMBL" id="GAH11651.1"/>
    </source>
</evidence>
<proteinExistence type="predicted"/>
<dbReference type="AlphaFoldDB" id="X1CT63"/>
<organism evidence="1">
    <name type="scientific">marine sediment metagenome</name>
    <dbReference type="NCBI Taxonomy" id="412755"/>
    <lineage>
        <taxon>unclassified sequences</taxon>
        <taxon>metagenomes</taxon>
        <taxon>ecological metagenomes</taxon>
    </lineage>
</organism>